<accession>A0A820RPR8</accession>
<organism evidence="2 3">
    <name type="scientific">Rotaria magnacalcarata</name>
    <dbReference type="NCBI Taxonomy" id="392030"/>
    <lineage>
        <taxon>Eukaryota</taxon>
        <taxon>Metazoa</taxon>
        <taxon>Spiralia</taxon>
        <taxon>Gnathifera</taxon>
        <taxon>Rotifera</taxon>
        <taxon>Eurotatoria</taxon>
        <taxon>Bdelloidea</taxon>
        <taxon>Philodinida</taxon>
        <taxon>Philodinidae</taxon>
        <taxon>Rotaria</taxon>
    </lineage>
</organism>
<evidence type="ECO:0000313" key="2">
    <source>
        <dbReference type="EMBL" id="CAF4439306.1"/>
    </source>
</evidence>
<feature type="region of interest" description="Disordered" evidence="1">
    <location>
        <begin position="140"/>
        <end position="333"/>
    </location>
</feature>
<comment type="caution">
    <text evidence="2">The sequence shown here is derived from an EMBL/GenBank/DDBJ whole genome shotgun (WGS) entry which is preliminary data.</text>
</comment>
<evidence type="ECO:0000313" key="3">
    <source>
        <dbReference type="Proteomes" id="UP000663866"/>
    </source>
</evidence>
<feature type="region of interest" description="Disordered" evidence="1">
    <location>
        <begin position="61"/>
        <end position="117"/>
    </location>
</feature>
<dbReference type="EMBL" id="CAJOBG010044814">
    <property type="protein sequence ID" value="CAF4439306.1"/>
    <property type="molecule type" value="Genomic_DNA"/>
</dbReference>
<feature type="compositionally biased region" description="Low complexity" evidence="1">
    <location>
        <begin position="8"/>
        <end position="24"/>
    </location>
</feature>
<proteinExistence type="predicted"/>
<feature type="compositionally biased region" description="Low complexity" evidence="1">
    <location>
        <begin position="68"/>
        <end position="88"/>
    </location>
</feature>
<protein>
    <submittedName>
        <fullName evidence="2">Uncharacterized protein</fullName>
    </submittedName>
</protein>
<feature type="region of interest" description="Disordered" evidence="1">
    <location>
        <begin position="1"/>
        <end position="48"/>
    </location>
</feature>
<feature type="non-terminal residue" evidence="2">
    <location>
        <position position="544"/>
    </location>
</feature>
<sequence>MNRKKKVNQPQPQQPQQVKKSVLKTNNEQTKKDEPIKKEKLPKANDEQTIATKKKITVTKTIDKKKSSIPTTVKSTSKVTKTSVSTPKRPSTDESNESAKKMKLDDEKPKIVAIEEQPSLIKSSSTITTIQTESEILPTSKPSIVLTTPSDESSTTLPKVDEPSIETNSQTTPTKFGIVFPSHHRHSTTTTTPPPSSSSIRAQSTETLVTLETSKNADERMENDNESISVNINNNDTTIKDEQIISNTLKPPTVTAQPPLSDDETLNPETMQLSDLISTSRHEETKPTQSRSTARTTGKGKRGPKPDTTTNKRQQTKANSITSQSIISSEKQPESIKILVDSIATSSVEQPTPTLTTVKRLSTTEPASVSCSINDKEPKRLRISTDDPMLPSQDKIETTEKSSQLTNKQIKEDTIEPTLVSEKAKQDTPPLLRPVPSQSQLQPLIDQSQVTPMETDQIPLSSSIITSTKSPSTTSAETETAIKALCSSIQIPPPPPPLSKISNPEKTAPIIAPISRETLPIVEHKPASITTPSVLPSHVPIKSS</sequence>
<keyword evidence="3" id="KW-1185">Reference proteome</keyword>
<evidence type="ECO:0000256" key="1">
    <source>
        <dbReference type="SAM" id="MobiDB-lite"/>
    </source>
</evidence>
<feature type="compositionally biased region" description="Polar residues" evidence="1">
    <location>
        <begin position="307"/>
        <end position="330"/>
    </location>
</feature>
<feature type="compositionally biased region" description="Polar residues" evidence="1">
    <location>
        <begin position="226"/>
        <end position="237"/>
    </location>
</feature>
<feature type="compositionally biased region" description="Polar residues" evidence="1">
    <location>
        <begin position="267"/>
        <end position="279"/>
    </location>
</feature>
<dbReference type="AlphaFoldDB" id="A0A820RPR8"/>
<feature type="compositionally biased region" description="Polar residues" evidence="1">
    <location>
        <begin position="244"/>
        <end position="258"/>
    </location>
</feature>
<gene>
    <name evidence="2" type="ORF">OVN521_LOCUS37199</name>
</gene>
<feature type="compositionally biased region" description="Polar residues" evidence="1">
    <location>
        <begin position="287"/>
        <end position="296"/>
    </location>
</feature>
<feature type="compositionally biased region" description="Basic and acidic residues" evidence="1">
    <location>
        <begin position="97"/>
        <end position="110"/>
    </location>
</feature>
<dbReference type="Proteomes" id="UP000663866">
    <property type="component" value="Unassembled WGS sequence"/>
</dbReference>
<name>A0A820RPR8_9BILA</name>
<feature type="compositionally biased region" description="Polar residues" evidence="1">
    <location>
        <begin position="165"/>
        <end position="174"/>
    </location>
</feature>
<feature type="compositionally biased region" description="Basic and acidic residues" evidence="1">
    <location>
        <begin position="29"/>
        <end position="46"/>
    </location>
</feature>
<feature type="region of interest" description="Disordered" evidence="1">
    <location>
        <begin position="382"/>
        <end position="407"/>
    </location>
</feature>
<feature type="compositionally biased region" description="Polar residues" evidence="1">
    <location>
        <begin position="140"/>
        <end position="157"/>
    </location>
</feature>
<feature type="compositionally biased region" description="Polar residues" evidence="1">
    <location>
        <begin position="200"/>
        <end position="214"/>
    </location>
</feature>
<reference evidence="2" key="1">
    <citation type="submission" date="2021-02" db="EMBL/GenBank/DDBJ databases">
        <authorList>
            <person name="Nowell W R."/>
        </authorList>
    </citation>
    <scope>NUCLEOTIDE SEQUENCE</scope>
</reference>